<accession>A0AAD3T8Q8</accession>
<comment type="caution">
    <text evidence="1">The sequence shown here is derived from an EMBL/GenBank/DDBJ whole genome shotgun (WGS) entry which is preliminary data.</text>
</comment>
<gene>
    <name evidence="1" type="ORF">Nepgr_026529</name>
</gene>
<dbReference type="Proteomes" id="UP001279734">
    <property type="component" value="Unassembled WGS sequence"/>
</dbReference>
<protein>
    <submittedName>
        <fullName evidence="1">Uncharacterized protein</fullName>
    </submittedName>
</protein>
<sequence>MTVPQHASNWPVAELDGEPVAELEEEPVAELDGEPVVELNGGHADLPVAELDGELVAELDVEQLYSPLDLEAPQGTVHEVLNPATCLLGKNFNLPARSPNDLAMMVGRTSDWGSSVMRKEFHSIH</sequence>
<name>A0AAD3T8Q8_NEPGR</name>
<reference evidence="1" key="1">
    <citation type="submission" date="2023-05" db="EMBL/GenBank/DDBJ databases">
        <title>Nepenthes gracilis genome sequencing.</title>
        <authorList>
            <person name="Fukushima K."/>
        </authorList>
    </citation>
    <scope>NUCLEOTIDE SEQUENCE</scope>
    <source>
        <strain evidence="1">SING2019-196</strain>
    </source>
</reference>
<evidence type="ECO:0000313" key="2">
    <source>
        <dbReference type="Proteomes" id="UP001279734"/>
    </source>
</evidence>
<dbReference type="AlphaFoldDB" id="A0AAD3T8Q8"/>
<keyword evidence="2" id="KW-1185">Reference proteome</keyword>
<dbReference type="EMBL" id="BSYO01000028">
    <property type="protein sequence ID" value="GMH24686.1"/>
    <property type="molecule type" value="Genomic_DNA"/>
</dbReference>
<organism evidence="1 2">
    <name type="scientific">Nepenthes gracilis</name>
    <name type="common">Slender pitcher plant</name>
    <dbReference type="NCBI Taxonomy" id="150966"/>
    <lineage>
        <taxon>Eukaryota</taxon>
        <taxon>Viridiplantae</taxon>
        <taxon>Streptophyta</taxon>
        <taxon>Embryophyta</taxon>
        <taxon>Tracheophyta</taxon>
        <taxon>Spermatophyta</taxon>
        <taxon>Magnoliopsida</taxon>
        <taxon>eudicotyledons</taxon>
        <taxon>Gunneridae</taxon>
        <taxon>Pentapetalae</taxon>
        <taxon>Caryophyllales</taxon>
        <taxon>Nepenthaceae</taxon>
        <taxon>Nepenthes</taxon>
    </lineage>
</organism>
<proteinExistence type="predicted"/>
<evidence type="ECO:0000313" key="1">
    <source>
        <dbReference type="EMBL" id="GMH24686.1"/>
    </source>
</evidence>